<feature type="domain" description="Ketoreductase" evidence="4">
    <location>
        <begin position="78"/>
        <end position="258"/>
    </location>
</feature>
<sequence length="322" mass="35089">MAWRVRVFSELYTAVEPFKSTYIVAVVENERGEREVARVPARYFGRLREGVEGEIREEWTIFGTVPVFIPSSEEKIRKVVLITGGSRGIGAAIAVEFARHGYDVVIADIVQDAETEKTLEAVRSHGVNAYFVFMDVSKSESVSKAVEEAVRMAGRIDVLVNNAGITRDTYLERMREEDWDSVLAVNLKGAFLCAKAVFPVMRNSGGGVIVNISSVVGILGNIAQANYAASKAGLIGLTKALAKELAPYGIRVVAIAPGFVRTRMALAVPSGLLQEYLRRIPIPRLVEPEEVAKLVYHVVENEALNGVVIPIDLGTTIAAPFA</sequence>
<dbReference type="InterPro" id="IPR050259">
    <property type="entry name" value="SDR"/>
</dbReference>
<dbReference type="GO" id="GO:0016491">
    <property type="term" value="F:oxidoreductase activity"/>
    <property type="evidence" value="ECO:0007669"/>
    <property type="project" value="UniProtKB-KW"/>
</dbReference>
<evidence type="ECO:0000313" key="5">
    <source>
        <dbReference type="EMBL" id="HGI44423.1"/>
    </source>
</evidence>
<dbReference type="FunFam" id="3.40.50.720:FF:000173">
    <property type="entry name" value="3-oxoacyl-[acyl-carrier protein] reductase"/>
    <property type="match status" value="1"/>
</dbReference>
<dbReference type="Gene3D" id="3.40.50.720">
    <property type="entry name" value="NAD(P)-binding Rossmann-like Domain"/>
    <property type="match status" value="1"/>
</dbReference>
<accession>A0A7C4BAP5</accession>
<dbReference type="PRINTS" id="PR00081">
    <property type="entry name" value="GDHRDH"/>
</dbReference>
<dbReference type="PANTHER" id="PTHR42879">
    <property type="entry name" value="3-OXOACYL-(ACYL-CARRIER-PROTEIN) REDUCTASE"/>
    <property type="match status" value="1"/>
</dbReference>
<dbReference type="AlphaFoldDB" id="A0A7C4BAP5"/>
<dbReference type="NCBIfam" id="NF009466">
    <property type="entry name" value="PRK12826.1-2"/>
    <property type="match status" value="1"/>
</dbReference>
<dbReference type="EMBL" id="DTFI01000259">
    <property type="protein sequence ID" value="HGI44423.1"/>
    <property type="molecule type" value="Genomic_DNA"/>
</dbReference>
<dbReference type="Pfam" id="PF00106">
    <property type="entry name" value="adh_short"/>
    <property type="match status" value="1"/>
</dbReference>
<proteinExistence type="inferred from homology"/>
<evidence type="ECO:0000256" key="1">
    <source>
        <dbReference type="ARBA" id="ARBA00006484"/>
    </source>
</evidence>
<dbReference type="PANTHER" id="PTHR42879:SF2">
    <property type="entry name" value="3-OXOACYL-[ACYL-CARRIER-PROTEIN] REDUCTASE FABG"/>
    <property type="match status" value="1"/>
</dbReference>
<protein>
    <submittedName>
        <fullName evidence="5">SDR family NAD(P)-dependent oxidoreductase</fullName>
    </submittedName>
</protein>
<evidence type="ECO:0000256" key="2">
    <source>
        <dbReference type="ARBA" id="ARBA00023002"/>
    </source>
</evidence>
<gene>
    <name evidence="5" type="ORF">ENV17_08580</name>
</gene>
<evidence type="ECO:0000256" key="3">
    <source>
        <dbReference type="RuleBase" id="RU000363"/>
    </source>
</evidence>
<comment type="caution">
    <text evidence="5">The sequence shown here is derived from an EMBL/GenBank/DDBJ whole genome shotgun (WGS) entry which is preliminary data.</text>
</comment>
<keyword evidence="2" id="KW-0560">Oxidoreductase</keyword>
<dbReference type="SUPFAM" id="SSF51735">
    <property type="entry name" value="NAD(P)-binding Rossmann-fold domains"/>
    <property type="match status" value="1"/>
</dbReference>
<comment type="similarity">
    <text evidence="1 3">Belongs to the short-chain dehydrogenases/reductases (SDR) family.</text>
</comment>
<dbReference type="InterPro" id="IPR002347">
    <property type="entry name" value="SDR_fam"/>
</dbReference>
<dbReference type="InterPro" id="IPR020904">
    <property type="entry name" value="Sc_DH/Rdtase_CS"/>
</dbReference>
<reference evidence="5" key="1">
    <citation type="journal article" date="2020" name="mSystems">
        <title>Genome- and Community-Level Interaction Insights into Carbon Utilization and Element Cycling Functions of Hydrothermarchaeota in Hydrothermal Sediment.</title>
        <authorList>
            <person name="Zhou Z."/>
            <person name="Liu Y."/>
            <person name="Xu W."/>
            <person name="Pan J."/>
            <person name="Luo Z.H."/>
            <person name="Li M."/>
        </authorList>
    </citation>
    <scope>NUCLEOTIDE SEQUENCE [LARGE SCALE GENOMIC DNA]</scope>
    <source>
        <strain evidence="5">SpSt-735</strain>
    </source>
</reference>
<organism evidence="5">
    <name type="scientific">Thermofilum pendens</name>
    <dbReference type="NCBI Taxonomy" id="2269"/>
    <lineage>
        <taxon>Archaea</taxon>
        <taxon>Thermoproteota</taxon>
        <taxon>Thermoprotei</taxon>
        <taxon>Thermofilales</taxon>
        <taxon>Thermofilaceae</taxon>
        <taxon>Thermofilum</taxon>
    </lineage>
</organism>
<dbReference type="PRINTS" id="PR00080">
    <property type="entry name" value="SDRFAMILY"/>
</dbReference>
<evidence type="ECO:0000259" key="4">
    <source>
        <dbReference type="SMART" id="SM00822"/>
    </source>
</evidence>
<dbReference type="InterPro" id="IPR036291">
    <property type="entry name" value="NAD(P)-bd_dom_sf"/>
</dbReference>
<dbReference type="PROSITE" id="PS00061">
    <property type="entry name" value="ADH_SHORT"/>
    <property type="match status" value="1"/>
</dbReference>
<name>A0A7C4BAP5_THEPE</name>
<dbReference type="SMART" id="SM00822">
    <property type="entry name" value="PKS_KR"/>
    <property type="match status" value="1"/>
</dbReference>
<dbReference type="InterPro" id="IPR057326">
    <property type="entry name" value="KR_dom"/>
</dbReference>
<dbReference type="GO" id="GO:0032787">
    <property type="term" value="P:monocarboxylic acid metabolic process"/>
    <property type="evidence" value="ECO:0007669"/>
    <property type="project" value="UniProtKB-ARBA"/>
</dbReference>